<evidence type="ECO:0000313" key="4">
    <source>
        <dbReference type="EMBL" id="ELP83901.1"/>
    </source>
</evidence>
<dbReference type="GeneID" id="14882882"/>
<evidence type="ECO:0000256" key="1">
    <source>
        <dbReference type="ARBA" id="ARBA00022741"/>
    </source>
</evidence>
<organism evidence="4 5">
    <name type="scientific">Entamoeba invadens IP1</name>
    <dbReference type="NCBI Taxonomy" id="370355"/>
    <lineage>
        <taxon>Eukaryota</taxon>
        <taxon>Amoebozoa</taxon>
        <taxon>Evosea</taxon>
        <taxon>Archamoebae</taxon>
        <taxon>Mastigamoebida</taxon>
        <taxon>Entamoebidae</taxon>
        <taxon>Entamoeba</taxon>
    </lineage>
</organism>
<proteinExistence type="predicted"/>
<dbReference type="InterPro" id="IPR050227">
    <property type="entry name" value="Rab"/>
</dbReference>
<keyword evidence="1" id="KW-0547">Nucleotide-binding</keyword>
<dbReference type="EMBL" id="KB207216">
    <property type="protein sequence ID" value="ELP83901.1"/>
    <property type="molecule type" value="Genomic_DNA"/>
</dbReference>
<name>A0A0A1TUW9_ENTIV</name>
<dbReference type="AlphaFoldDB" id="A0A0A1TUW9"/>
<dbReference type="Gene3D" id="3.40.50.300">
    <property type="entry name" value="P-loop containing nucleotide triphosphate hydrolases"/>
    <property type="match status" value="1"/>
</dbReference>
<dbReference type="SUPFAM" id="SSF52540">
    <property type="entry name" value="P-loop containing nucleoside triphosphate hydrolases"/>
    <property type="match status" value="1"/>
</dbReference>
<keyword evidence="2" id="KW-0342">GTP-binding</keyword>
<dbReference type="OrthoDB" id="435411at2759"/>
<dbReference type="PRINTS" id="PR00449">
    <property type="entry name" value="RASTRNSFRMNG"/>
</dbReference>
<dbReference type="GO" id="GO:0003924">
    <property type="term" value="F:GTPase activity"/>
    <property type="evidence" value="ECO:0007669"/>
    <property type="project" value="InterPro"/>
</dbReference>
<dbReference type="InterPro" id="IPR027417">
    <property type="entry name" value="P-loop_NTPase"/>
</dbReference>
<dbReference type="PANTHER" id="PTHR47977">
    <property type="entry name" value="RAS-RELATED PROTEIN RAB"/>
    <property type="match status" value="1"/>
</dbReference>
<keyword evidence="5" id="KW-1185">Reference proteome</keyword>
<reference evidence="4 5" key="1">
    <citation type="submission" date="2012-10" db="EMBL/GenBank/DDBJ databases">
        <authorList>
            <person name="Zafar N."/>
            <person name="Inman J."/>
            <person name="Hall N."/>
            <person name="Lorenzi H."/>
            <person name="Caler E."/>
        </authorList>
    </citation>
    <scope>NUCLEOTIDE SEQUENCE [LARGE SCALE GENOMIC DNA]</scope>
    <source>
        <strain evidence="4 5">IP1</strain>
    </source>
</reference>
<dbReference type="Pfam" id="PF00071">
    <property type="entry name" value="Ras"/>
    <property type="match status" value="1"/>
</dbReference>
<dbReference type="GO" id="GO:0005525">
    <property type="term" value="F:GTP binding"/>
    <property type="evidence" value="ECO:0007669"/>
    <property type="project" value="UniProtKB-KW"/>
</dbReference>
<dbReference type="RefSeq" id="XP_004183247.1">
    <property type="nucleotide sequence ID" value="XM_004183199.1"/>
</dbReference>
<gene>
    <name evidence="4" type="ORF">EIN_440750</name>
</gene>
<accession>A0A0A1TUW9</accession>
<protein>
    <submittedName>
        <fullName evidence="4">Uncharacterized protein</fullName>
    </submittedName>
</protein>
<evidence type="ECO:0000256" key="2">
    <source>
        <dbReference type="ARBA" id="ARBA00023134"/>
    </source>
</evidence>
<dbReference type="KEGG" id="eiv:EIN_440750"/>
<evidence type="ECO:0000256" key="3">
    <source>
        <dbReference type="ARBA" id="ARBA00023288"/>
    </source>
</evidence>
<keyword evidence="3" id="KW-0449">Lipoprotein</keyword>
<dbReference type="Proteomes" id="UP000014680">
    <property type="component" value="Unassembled WGS sequence"/>
</dbReference>
<sequence>MSELKTLSIKLCFIGDEKTGKTSLVRNFMGLPFLDEVVPFDDRFVQQNVLYNGNNFELSYYDFNNDIISPNASFWYNANVLICVISLNNLDTINNSKNWLSYGDRYIPGMYLRYVVGAKSDLQERVYSYEECVAKVTNFNATYFEVSNKTG</sequence>
<dbReference type="InterPro" id="IPR001806">
    <property type="entry name" value="Small_GTPase"/>
</dbReference>
<dbReference type="VEuPathDB" id="AmoebaDB:EIN_440750"/>
<feature type="non-terminal residue" evidence="4">
    <location>
        <position position="151"/>
    </location>
</feature>
<evidence type="ECO:0000313" key="5">
    <source>
        <dbReference type="Proteomes" id="UP000014680"/>
    </source>
</evidence>